<dbReference type="RefSeq" id="WP_007086792.1">
    <property type="nucleotide sequence ID" value="NZ_AJLS01000127.1"/>
</dbReference>
<dbReference type="PANTHER" id="PTHR35789:SF1">
    <property type="entry name" value="SPORE GERMINATION PROTEIN B3"/>
    <property type="match status" value="1"/>
</dbReference>
<dbReference type="InterPro" id="IPR038501">
    <property type="entry name" value="Spore_GerAC_C_sf"/>
</dbReference>
<accession>K6C3J0</accession>
<dbReference type="OrthoDB" id="9816067at2"/>
<keyword evidence="7" id="KW-0449">Lipoprotein</keyword>
<dbReference type="Proteomes" id="UP000006316">
    <property type="component" value="Unassembled WGS sequence"/>
</dbReference>
<dbReference type="Gene3D" id="3.30.300.210">
    <property type="entry name" value="Nutrient germinant receptor protein C, domain 3"/>
    <property type="match status" value="1"/>
</dbReference>
<dbReference type="NCBIfam" id="TIGR02887">
    <property type="entry name" value="spore_ger_x_C"/>
    <property type="match status" value="1"/>
</dbReference>
<evidence type="ECO:0000259" key="9">
    <source>
        <dbReference type="Pfam" id="PF25198"/>
    </source>
</evidence>
<sequence>MRKVFVMPLLLVLILPVLSGCWNQKELTDLAFVMAMGIDKGEDKKFEVSFQIVIPGNVSTGQNGGAQGLPIAVYTSSGDTLTEATRKATKVISRRLYYAHTNLIAVSEEIAKDGLLDILDALDREPEFRTTTELVVTRKIPAIVLVSALANLDKLPVNKITKEIDSTEMMLGENMSVNIDDFLSGLVSKGKEPIVNGFIVKGEPEMAGKSADLQHTKALAILGAGGLAVFKKGELTGWVENENARGVVWILDRVKGTSVHVDWNGKKDAITMAIIRSKTNVSVKFKNGKPVIHVAIEDEGWISEANTAVDLMNPKDIEKIDRQVEIEIKQQILASVKEAQKMKSDIFGFGERVHRKNPKYWNKVKRNWGEYFANLEVKVKVDSYIRREGIRTKPFWSDFNQ</sequence>
<evidence type="ECO:0000259" key="8">
    <source>
        <dbReference type="Pfam" id="PF05504"/>
    </source>
</evidence>
<dbReference type="Pfam" id="PF05504">
    <property type="entry name" value="Spore_GerAC"/>
    <property type="match status" value="1"/>
</dbReference>
<dbReference type="eggNOG" id="ENOG502Z9N7">
    <property type="taxonomic scope" value="Bacteria"/>
</dbReference>
<dbReference type="AlphaFoldDB" id="K6C3J0"/>
<dbReference type="PATRIC" id="fig|1117379.3.peg.3935"/>
<dbReference type="InterPro" id="IPR008844">
    <property type="entry name" value="Spore_GerAC-like"/>
</dbReference>
<keyword evidence="3" id="KW-0309">Germination</keyword>
<comment type="similarity">
    <text evidence="2">Belongs to the GerABKC lipoprotein family.</text>
</comment>
<evidence type="ECO:0000256" key="2">
    <source>
        <dbReference type="ARBA" id="ARBA00007886"/>
    </source>
</evidence>
<evidence type="ECO:0000256" key="5">
    <source>
        <dbReference type="ARBA" id="ARBA00023136"/>
    </source>
</evidence>
<protein>
    <submittedName>
        <fullName evidence="10">Germination protein, Ger(X)C family</fullName>
    </submittedName>
</protein>
<organism evidence="10 11">
    <name type="scientific">Neobacillus bataviensis LMG 21833</name>
    <dbReference type="NCBI Taxonomy" id="1117379"/>
    <lineage>
        <taxon>Bacteria</taxon>
        <taxon>Bacillati</taxon>
        <taxon>Bacillota</taxon>
        <taxon>Bacilli</taxon>
        <taxon>Bacillales</taxon>
        <taxon>Bacillaceae</taxon>
        <taxon>Neobacillus</taxon>
    </lineage>
</organism>
<name>K6C3J0_9BACI</name>
<dbReference type="Pfam" id="PF25198">
    <property type="entry name" value="Spore_GerAC_N"/>
    <property type="match status" value="1"/>
</dbReference>
<evidence type="ECO:0000256" key="1">
    <source>
        <dbReference type="ARBA" id="ARBA00004635"/>
    </source>
</evidence>
<keyword evidence="4" id="KW-0732">Signal</keyword>
<dbReference type="PROSITE" id="PS51257">
    <property type="entry name" value="PROKAR_LIPOPROTEIN"/>
    <property type="match status" value="1"/>
</dbReference>
<dbReference type="InterPro" id="IPR057336">
    <property type="entry name" value="GerAC_N"/>
</dbReference>
<evidence type="ECO:0000256" key="6">
    <source>
        <dbReference type="ARBA" id="ARBA00023139"/>
    </source>
</evidence>
<comment type="subcellular location">
    <subcellularLocation>
        <location evidence="1">Membrane</location>
        <topology evidence="1">Lipid-anchor</topology>
    </subcellularLocation>
</comment>
<feature type="domain" description="Spore germination GerAC-like C-terminal" evidence="8">
    <location>
        <begin position="226"/>
        <end position="389"/>
    </location>
</feature>
<feature type="domain" description="Spore germination protein N-terminal" evidence="9">
    <location>
        <begin position="23"/>
        <end position="195"/>
    </location>
</feature>
<evidence type="ECO:0000313" key="10">
    <source>
        <dbReference type="EMBL" id="EKN65710.1"/>
    </source>
</evidence>
<dbReference type="STRING" id="1117379.BABA_18996"/>
<comment type="caution">
    <text evidence="10">The sequence shown here is derived from an EMBL/GenBank/DDBJ whole genome shotgun (WGS) entry which is preliminary data.</text>
</comment>
<dbReference type="GO" id="GO:0009847">
    <property type="term" value="P:spore germination"/>
    <property type="evidence" value="ECO:0007669"/>
    <property type="project" value="InterPro"/>
</dbReference>
<gene>
    <name evidence="10" type="ORF">BABA_18996</name>
</gene>
<dbReference type="InterPro" id="IPR046953">
    <property type="entry name" value="Spore_GerAC-like_C"/>
</dbReference>
<dbReference type="PANTHER" id="PTHR35789">
    <property type="entry name" value="SPORE GERMINATION PROTEIN B3"/>
    <property type="match status" value="1"/>
</dbReference>
<keyword evidence="11" id="KW-1185">Reference proteome</keyword>
<dbReference type="Gene3D" id="6.20.190.10">
    <property type="entry name" value="Nutrient germinant receptor protein C, domain 1"/>
    <property type="match status" value="1"/>
</dbReference>
<evidence type="ECO:0000256" key="3">
    <source>
        <dbReference type="ARBA" id="ARBA00022544"/>
    </source>
</evidence>
<reference evidence="10 11" key="1">
    <citation type="journal article" date="2012" name="Front. Microbiol.">
        <title>Redundancy and modularity in membrane-associated dissimilatory nitrate reduction in Bacillus.</title>
        <authorList>
            <person name="Heylen K."/>
            <person name="Keltjens J."/>
        </authorList>
    </citation>
    <scope>NUCLEOTIDE SEQUENCE [LARGE SCALE GENOMIC DNA]</scope>
    <source>
        <strain evidence="11">LMG 21833T</strain>
    </source>
</reference>
<dbReference type="GO" id="GO:0016020">
    <property type="term" value="C:membrane"/>
    <property type="evidence" value="ECO:0007669"/>
    <property type="project" value="UniProtKB-SubCell"/>
</dbReference>
<evidence type="ECO:0000256" key="4">
    <source>
        <dbReference type="ARBA" id="ARBA00022729"/>
    </source>
</evidence>
<evidence type="ECO:0000256" key="7">
    <source>
        <dbReference type="ARBA" id="ARBA00023288"/>
    </source>
</evidence>
<dbReference type="EMBL" id="AJLS01000127">
    <property type="protein sequence ID" value="EKN65710.1"/>
    <property type="molecule type" value="Genomic_DNA"/>
</dbReference>
<evidence type="ECO:0000313" key="11">
    <source>
        <dbReference type="Proteomes" id="UP000006316"/>
    </source>
</evidence>
<keyword evidence="6" id="KW-0564">Palmitate</keyword>
<proteinExistence type="inferred from homology"/>
<keyword evidence="5" id="KW-0472">Membrane</keyword>